<dbReference type="EMBL" id="PVTE01000031">
    <property type="protein sequence ID" value="PRY27792.1"/>
    <property type="molecule type" value="Genomic_DNA"/>
</dbReference>
<name>A0A2T0S313_9BACT</name>
<dbReference type="AlphaFoldDB" id="A0A2T0S313"/>
<evidence type="ECO:0000313" key="2">
    <source>
        <dbReference type="Proteomes" id="UP000238375"/>
    </source>
</evidence>
<proteinExistence type="predicted"/>
<organism evidence="1 2">
    <name type="scientific">Spirosoma oryzae</name>
    <dbReference type="NCBI Taxonomy" id="1469603"/>
    <lineage>
        <taxon>Bacteria</taxon>
        <taxon>Pseudomonadati</taxon>
        <taxon>Bacteroidota</taxon>
        <taxon>Cytophagia</taxon>
        <taxon>Cytophagales</taxon>
        <taxon>Cytophagaceae</taxon>
        <taxon>Spirosoma</taxon>
    </lineage>
</organism>
<dbReference type="OrthoDB" id="922461at2"/>
<protein>
    <submittedName>
        <fullName evidence="1">Uncharacterized protein</fullName>
    </submittedName>
</protein>
<accession>A0A2T0S313</accession>
<dbReference type="RefSeq" id="WP_106140409.1">
    <property type="nucleotide sequence ID" value="NZ_PVTE01000031.1"/>
</dbReference>
<keyword evidence="2" id="KW-1185">Reference proteome</keyword>
<gene>
    <name evidence="1" type="ORF">CLV58_13110</name>
</gene>
<comment type="caution">
    <text evidence="1">The sequence shown here is derived from an EMBL/GenBank/DDBJ whole genome shotgun (WGS) entry which is preliminary data.</text>
</comment>
<dbReference type="Proteomes" id="UP000238375">
    <property type="component" value="Unassembled WGS sequence"/>
</dbReference>
<sequence>MMQVIQQVVNYTLNLSVDVFNEMGATGVDDLIEQAIQRMQQEQRMLASQPTAWLGYNAFNYALTRSKSSLSISERYQLDETMFHQFAALAYQ</sequence>
<evidence type="ECO:0000313" key="1">
    <source>
        <dbReference type="EMBL" id="PRY27792.1"/>
    </source>
</evidence>
<reference evidence="1 2" key="1">
    <citation type="submission" date="2018-03" db="EMBL/GenBank/DDBJ databases">
        <title>Genomic Encyclopedia of Archaeal and Bacterial Type Strains, Phase II (KMG-II): from individual species to whole genera.</title>
        <authorList>
            <person name="Goeker M."/>
        </authorList>
    </citation>
    <scope>NUCLEOTIDE SEQUENCE [LARGE SCALE GENOMIC DNA]</scope>
    <source>
        <strain evidence="1 2">DSM 28354</strain>
    </source>
</reference>